<dbReference type="GO" id="GO:0005886">
    <property type="term" value="C:plasma membrane"/>
    <property type="evidence" value="ECO:0007669"/>
    <property type="project" value="UniProtKB-SubCell"/>
</dbReference>
<protein>
    <submittedName>
        <fullName evidence="8">Transcriptional activator of comK gene/basic membrane protein A</fullName>
    </submittedName>
</protein>
<dbReference type="AlphaFoldDB" id="A0A939BPZ9"/>
<evidence type="ECO:0000313" key="9">
    <source>
        <dbReference type="Proteomes" id="UP000717624"/>
    </source>
</evidence>
<evidence type="ECO:0000259" key="7">
    <source>
        <dbReference type="Pfam" id="PF02608"/>
    </source>
</evidence>
<evidence type="ECO:0000256" key="4">
    <source>
        <dbReference type="ARBA" id="ARBA00022729"/>
    </source>
</evidence>
<feature type="domain" description="ABC transporter substrate-binding protein PnrA-like" evidence="7">
    <location>
        <begin position="46"/>
        <end position="319"/>
    </location>
</feature>
<keyword evidence="4" id="KW-0732">Signal</keyword>
<evidence type="ECO:0000313" key="8">
    <source>
        <dbReference type="EMBL" id="MBM7591075.1"/>
    </source>
</evidence>
<dbReference type="Gene3D" id="3.40.50.2300">
    <property type="match status" value="2"/>
</dbReference>
<reference evidence="8" key="1">
    <citation type="submission" date="2021-01" db="EMBL/GenBank/DDBJ databases">
        <title>Genomic Encyclopedia of Type Strains, Phase IV (KMG-IV): sequencing the most valuable type-strain genomes for metagenomic binning, comparative biology and taxonomic classification.</title>
        <authorList>
            <person name="Goeker M."/>
        </authorList>
    </citation>
    <scope>NUCLEOTIDE SEQUENCE</scope>
    <source>
        <strain evidence="8">DSM 25523</strain>
    </source>
</reference>
<comment type="caution">
    <text evidence="8">The sequence shown here is derived from an EMBL/GenBank/DDBJ whole genome shotgun (WGS) entry which is preliminary data.</text>
</comment>
<dbReference type="SUPFAM" id="SSF53822">
    <property type="entry name" value="Periplasmic binding protein-like I"/>
    <property type="match status" value="1"/>
</dbReference>
<dbReference type="EMBL" id="JAFBEB010000009">
    <property type="protein sequence ID" value="MBM7591075.1"/>
    <property type="molecule type" value="Genomic_DNA"/>
</dbReference>
<dbReference type="Pfam" id="PF02608">
    <property type="entry name" value="Bmp"/>
    <property type="match status" value="1"/>
</dbReference>
<accession>A0A939BPZ9</accession>
<comment type="subcellular location">
    <subcellularLocation>
        <location evidence="1">Cell membrane</location>
        <topology evidence="1">Lipid-anchor</topology>
    </subcellularLocation>
</comment>
<dbReference type="PANTHER" id="PTHR34296">
    <property type="entry name" value="TRANSCRIPTIONAL ACTIVATOR PROTEIN MED"/>
    <property type="match status" value="1"/>
</dbReference>
<evidence type="ECO:0000256" key="2">
    <source>
        <dbReference type="ARBA" id="ARBA00008610"/>
    </source>
</evidence>
<evidence type="ECO:0000256" key="5">
    <source>
        <dbReference type="ARBA" id="ARBA00023136"/>
    </source>
</evidence>
<keyword evidence="5" id="KW-0472">Membrane</keyword>
<name>A0A939BPZ9_9BACL</name>
<dbReference type="InterPro" id="IPR003760">
    <property type="entry name" value="PnrA-like"/>
</dbReference>
<dbReference type="InterPro" id="IPR028082">
    <property type="entry name" value="Peripla_BP_I"/>
</dbReference>
<dbReference type="RefSeq" id="WP_204518816.1">
    <property type="nucleotide sequence ID" value="NZ_BAABIN010000014.1"/>
</dbReference>
<keyword evidence="3" id="KW-1003">Cell membrane</keyword>
<gene>
    <name evidence="8" type="ORF">JOD01_002701</name>
</gene>
<proteinExistence type="inferred from homology"/>
<evidence type="ECO:0000256" key="3">
    <source>
        <dbReference type="ARBA" id="ARBA00022475"/>
    </source>
</evidence>
<keyword evidence="9" id="KW-1185">Reference proteome</keyword>
<keyword evidence="6" id="KW-0449">Lipoprotein</keyword>
<evidence type="ECO:0000256" key="6">
    <source>
        <dbReference type="ARBA" id="ARBA00023288"/>
    </source>
</evidence>
<dbReference type="PANTHER" id="PTHR34296:SF2">
    <property type="entry name" value="ABC TRANSPORTER GUANOSINE-BINDING PROTEIN NUPN"/>
    <property type="match status" value="1"/>
</dbReference>
<sequence>MTNWNKPFPVLFVTIILLLLLAITAQFINNLQQINLISAPQPPRPKVALLLEGPTYDQSWNSSAWVSMNRLKQKYNFRLDIKRNLTAELIEPVTRAYAEQNYQLIIGHGRIFSDAFAKVAPHYANTRFVTINGNPLHANQTAISSDVVKQNYFVGKLAAMMSKSHKVGYIAVNNAAEKRQALSFVNGAAAEHASTIIKQVDTYSDTDSAIAATHALYNEGADVIYTTGDSFNLAVITEAQKLNIYVIGYISNQRFIAPDHVITSVIEDIDKMYDKMFEQYFNGTLPSGKVTYGIESGVNYFSPYGTMVPASVREAIEQEIKQLGDVTR</sequence>
<evidence type="ECO:0000256" key="1">
    <source>
        <dbReference type="ARBA" id="ARBA00004193"/>
    </source>
</evidence>
<dbReference type="Proteomes" id="UP000717624">
    <property type="component" value="Unassembled WGS sequence"/>
</dbReference>
<comment type="similarity">
    <text evidence="2">Belongs to the BMP lipoprotein family.</text>
</comment>
<organism evidence="8 9">
    <name type="scientific">Brevibacillus fulvus</name>
    <dbReference type="NCBI Taxonomy" id="1125967"/>
    <lineage>
        <taxon>Bacteria</taxon>
        <taxon>Bacillati</taxon>
        <taxon>Bacillota</taxon>
        <taxon>Bacilli</taxon>
        <taxon>Bacillales</taxon>
        <taxon>Paenibacillaceae</taxon>
        <taxon>Brevibacillus</taxon>
    </lineage>
</organism>
<dbReference type="InterPro" id="IPR050957">
    <property type="entry name" value="BMP_lipoprotein"/>
</dbReference>